<gene>
    <name evidence="1" type="ORF">DERP_006489</name>
</gene>
<dbReference type="EMBL" id="NJHN03000129">
    <property type="protein sequence ID" value="KAH9412527.1"/>
    <property type="molecule type" value="Genomic_DNA"/>
</dbReference>
<organism evidence="1 2">
    <name type="scientific">Dermatophagoides pteronyssinus</name>
    <name type="common">European house dust mite</name>
    <dbReference type="NCBI Taxonomy" id="6956"/>
    <lineage>
        <taxon>Eukaryota</taxon>
        <taxon>Metazoa</taxon>
        <taxon>Ecdysozoa</taxon>
        <taxon>Arthropoda</taxon>
        <taxon>Chelicerata</taxon>
        <taxon>Arachnida</taxon>
        <taxon>Acari</taxon>
        <taxon>Acariformes</taxon>
        <taxon>Sarcoptiformes</taxon>
        <taxon>Astigmata</taxon>
        <taxon>Psoroptidia</taxon>
        <taxon>Analgoidea</taxon>
        <taxon>Pyroglyphidae</taxon>
        <taxon>Dermatophagoidinae</taxon>
        <taxon>Dermatophagoides</taxon>
    </lineage>
</organism>
<sequence length="141" mass="16102">MGVSSRSSTKVNSGELRVFKGNTGQRCGCMSGVKGVVVVVWMAASIIRWPLWQRFFFNVNIVEHFLTLLCFEKVYIQFLEPFCSLVIDERLNLFDDDDAEKPELDITTTTEYYQYTSNTIGGQGQKLDAKMEQMCIWGIYG</sequence>
<reference evidence="1 2" key="2">
    <citation type="journal article" date="2022" name="Mol. Biol. Evol.">
        <title>Comparative Genomics Reveals Insights into the Divergent Evolution of Astigmatic Mites and Household Pest Adaptations.</title>
        <authorList>
            <person name="Xiong Q."/>
            <person name="Wan A.T."/>
            <person name="Liu X."/>
            <person name="Fung C.S."/>
            <person name="Xiao X."/>
            <person name="Malainual N."/>
            <person name="Hou J."/>
            <person name="Wang L."/>
            <person name="Wang M."/>
            <person name="Yang K.Y."/>
            <person name="Cui Y."/>
            <person name="Leung E.L."/>
            <person name="Nong W."/>
            <person name="Shin S.K."/>
            <person name="Au S.W."/>
            <person name="Jeong K.Y."/>
            <person name="Chew F.T."/>
            <person name="Hui J.H."/>
            <person name="Leung T.F."/>
            <person name="Tungtrongchitr A."/>
            <person name="Zhong N."/>
            <person name="Liu Z."/>
            <person name="Tsui S.K."/>
        </authorList>
    </citation>
    <scope>NUCLEOTIDE SEQUENCE [LARGE SCALE GENOMIC DNA]</scope>
    <source>
        <strain evidence="1">Derp</strain>
    </source>
</reference>
<name>A0ABQ8IQS0_DERPT</name>
<accession>A0ABQ8IQS0</accession>
<comment type="caution">
    <text evidence="1">The sequence shown here is derived from an EMBL/GenBank/DDBJ whole genome shotgun (WGS) entry which is preliminary data.</text>
</comment>
<evidence type="ECO:0000313" key="1">
    <source>
        <dbReference type="EMBL" id="KAH9412527.1"/>
    </source>
</evidence>
<evidence type="ECO:0000313" key="2">
    <source>
        <dbReference type="Proteomes" id="UP000887458"/>
    </source>
</evidence>
<protein>
    <submittedName>
        <fullName evidence="1">Uncharacterized protein</fullName>
    </submittedName>
</protein>
<reference evidence="1 2" key="1">
    <citation type="journal article" date="2018" name="J. Allergy Clin. Immunol.">
        <title>High-quality assembly of Dermatophagoides pteronyssinus genome and transcriptome reveals a wide range of novel allergens.</title>
        <authorList>
            <person name="Liu X.Y."/>
            <person name="Yang K.Y."/>
            <person name="Wang M.Q."/>
            <person name="Kwok J.S."/>
            <person name="Zeng X."/>
            <person name="Yang Z."/>
            <person name="Xiao X.J."/>
            <person name="Lau C.P."/>
            <person name="Li Y."/>
            <person name="Huang Z.M."/>
            <person name="Ba J.G."/>
            <person name="Yim A.K."/>
            <person name="Ouyang C.Y."/>
            <person name="Ngai S.M."/>
            <person name="Chan T.F."/>
            <person name="Leung E.L."/>
            <person name="Liu L."/>
            <person name="Liu Z.G."/>
            <person name="Tsui S.K."/>
        </authorList>
    </citation>
    <scope>NUCLEOTIDE SEQUENCE [LARGE SCALE GENOMIC DNA]</scope>
    <source>
        <strain evidence="1">Derp</strain>
    </source>
</reference>
<proteinExistence type="predicted"/>
<keyword evidence="2" id="KW-1185">Reference proteome</keyword>
<dbReference type="Proteomes" id="UP000887458">
    <property type="component" value="Unassembled WGS sequence"/>
</dbReference>